<gene>
    <name evidence="1" type="ORF">MM415B04998_0008</name>
</gene>
<reference evidence="1" key="1">
    <citation type="submission" date="2020-03" db="EMBL/GenBank/DDBJ databases">
        <title>The deep terrestrial virosphere.</title>
        <authorList>
            <person name="Holmfeldt K."/>
            <person name="Nilsson E."/>
            <person name="Simone D."/>
            <person name="Lopez-Fernandez M."/>
            <person name="Wu X."/>
            <person name="de Brujin I."/>
            <person name="Lundin D."/>
            <person name="Andersson A."/>
            <person name="Bertilsson S."/>
            <person name="Dopson M."/>
        </authorList>
    </citation>
    <scope>NUCLEOTIDE SEQUENCE</scope>
    <source>
        <strain evidence="1">MM415B04998</strain>
    </source>
</reference>
<dbReference type="GO" id="GO:0000287">
    <property type="term" value="F:magnesium ion binding"/>
    <property type="evidence" value="ECO:0007669"/>
    <property type="project" value="InterPro"/>
</dbReference>
<dbReference type="Gene3D" id="3.30.1330.70">
    <property type="entry name" value="Holliday junction resolvase RusA"/>
    <property type="match status" value="1"/>
</dbReference>
<proteinExistence type="predicted"/>
<sequence length="125" mass="14171">MPEIKIEVPLLPPAEYSPNSRCHWAIKKKAGDAFGFAVYLLALEQKKSMIPFEKAEVSLTVIFKQNRRHDPDNFWTRFKPGMDALVRAGILKDDDTEHVKLGELNLVNDSRLAPLTIITIKNIKG</sequence>
<dbReference type="EMBL" id="MT143364">
    <property type="protein sequence ID" value="QJA96031.1"/>
    <property type="molecule type" value="Genomic_DNA"/>
</dbReference>
<dbReference type="GO" id="GO:0006281">
    <property type="term" value="P:DNA repair"/>
    <property type="evidence" value="ECO:0007669"/>
    <property type="project" value="InterPro"/>
</dbReference>
<protein>
    <submittedName>
        <fullName evidence="1">Uncharacterized protein</fullName>
    </submittedName>
</protein>
<dbReference type="SUPFAM" id="SSF103084">
    <property type="entry name" value="Holliday junction resolvase RusA"/>
    <property type="match status" value="1"/>
</dbReference>
<name>A0A6M3LSS4_9ZZZZ</name>
<evidence type="ECO:0000313" key="1">
    <source>
        <dbReference type="EMBL" id="QJA96031.1"/>
    </source>
</evidence>
<organism evidence="1">
    <name type="scientific">viral metagenome</name>
    <dbReference type="NCBI Taxonomy" id="1070528"/>
    <lineage>
        <taxon>unclassified sequences</taxon>
        <taxon>metagenomes</taxon>
        <taxon>organismal metagenomes</taxon>
    </lineage>
</organism>
<dbReference type="GO" id="GO:0006310">
    <property type="term" value="P:DNA recombination"/>
    <property type="evidence" value="ECO:0007669"/>
    <property type="project" value="InterPro"/>
</dbReference>
<dbReference type="InterPro" id="IPR036614">
    <property type="entry name" value="RusA-like_sf"/>
</dbReference>
<dbReference type="AlphaFoldDB" id="A0A6M3LSS4"/>
<accession>A0A6M3LSS4</accession>